<protein>
    <recommendedName>
        <fullName evidence="3">Fibronectin type-III domain-containing protein</fullName>
    </recommendedName>
</protein>
<dbReference type="RefSeq" id="WP_145910073.1">
    <property type="nucleotide sequence ID" value="NZ_BAAAMZ010000009.1"/>
</dbReference>
<dbReference type="OrthoDB" id="9773233at2"/>
<evidence type="ECO:0000313" key="1">
    <source>
        <dbReference type="EMBL" id="TWF82800.1"/>
    </source>
</evidence>
<keyword evidence="2" id="KW-1185">Reference proteome</keyword>
<reference evidence="1 2" key="1">
    <citation type="submission" date="2019-06" db="EMBL/GenBank/DDBJ databases">
        <title>Sequencing the genomes of 1000 actinobacteria strains.</title>
        <authorList>
            <person name="Klenk H.-P."/>
        </authorList>
    </citation>
    <scope>NUCLEOTIDE SEQUENCE [LARGE SCALE GENOMIC DNA]</scope>
    <source>
        <strain evidence="1 2">DSM 44826</strain>
    </source>
</reference>
<dbReference type="EMBL" id="VIWT01000004">
    <property type="protein sequence ID" value="TWF82800.1"/>
    <property type="molecule type" value="Genomic_DNA"/>
</dbReference>
<dbReference type="Proteomes" id="UP000317940">
    <property type="component" value="Unassembled WGS sequence"/>
</dbReference>
<organism evidence="1 2">
    <name type="scientific">Kitasatospora viridis</name>
    <dbReference type="NCBI Taxonomy" id="281105"/>
    <lineage>
        <taxon>Bacteria</taxon>
        <taxon>Bacillati</taxon>
        <taxon>Actinomycetota</taxon>
        <taxon>Actinomycetes</taxon>
        <taxon>Kitasatosporales</taxon>
        <taxon>Streptomycetaceae</taxon>
        <taxon>Kitasatospora</taxon>
    </lineage>
</organism>
<comment type="caution">
    <text evidence="1">The sequence shown here is derived from an EMBL/GenBank/DDBJ whole genome shotgun (WGS) entry which is preliminary data.</text>
</comment>
<evidence type="ECO:0008006" key="3">
    <source>
        <dbReference type="Google" id="ProtNLM"/>
    </source>
</evidence>
<evidence type="ECO:0000313" key="2">
    <source>
        <dbReference type="Proteomes" id="UP000317940"/>
    </source>
</evidence>
<dbReference type="SUPFAM" id="SSF49265">
    <property type="entry name" value="Fibronectin type III"/>
    <property type="match status" value="1"/>
</dbReference>
<dbReference type="AlphaFoldDB" id="A0A561T6S7"/>
<dbReference type="InterPro" id="IPR036116">
    <property type="entry name" value="FN3_sf"/>
</dbReference>
<proteinExistence type="predicted"/>
<accession>A0A561T6S7</accession>
<gene>
    <name evidence="1" type="ORF">FHX73_14282</name>
</gene>
<name>A0A561T6S7_9ACTN</name>
<sequence>MAAEVAEPEKAEPVITRVRYQDGVLTVSWTGSTGLGIGFLVMVWNGSTKVVDASVGTANSARLLVEVPPGETYEVQVGASGRASAKVAILTATAAIELAETAAATGALTLSWPAAGPDRCMVRLVVNGGAPDPESPPVAGGSLRIDQPPPAGSTVAAALARVRESPGLVVIGPYGPAFAVPTAEPELLAVGYEAGRLSVAWHAVPGADGYRVSVLTERGVLGTPVEVAAPATTAELEPAITDPGRYLVVVQAVGEAGTGPTSAPLGIPLTAPTITGVTSNGSTVSIDLRPPDSAPTAPTGYAAPTAPTAPTGYAAVLLRDGVPVVRESLGPAGTLSLAVPEPRPRGAAYTVAVRAQLGRAVGPAASAPAVPATAAVGAVVCDTDLVVTAGAGHLAAGVPIEAVLLADGVPGTPERVGPDGTAVFTVRPGRLAVAVRGVDGVATGPWSAPVPAPSAPVAVTLARADGGQVALAWSGPADGGYRVAVGDTARLIQGQSARLPLTADRMTVAQVAGPARGPVTALDLVTSGPRLTEVAIGGDRAVTVRYAPPPAPPLTAVRPVLRWDGTEFEAADQPAGPGELTLTLPDGVPNTATLALRGVAGAAAGPPGPAAVLLTAAPGGLRVAYDGSTLRVRWTALASPLVDGYRVSLTADGTETVLGDTHAPEGSWPVEIADPAATVTVRGTAGPALGAATPPVPVYTGTLVVGGGHLAPQWGPELTPHQLTLGLPELFAPPRREPVPLPFGCRLTPAADGPYPYLLHVPADSRMWDFTERPDVIAAWAAAFPGLGALGLTPYGYAALGEALSRAVPQTFAETLYFAYGLRFDQGHFDLRPGLVLRVEYESYQTIQADTAVSGFVTGGVADYEVASYDNGGTWTTGLDAFLAQLTLWGGTAVPAPVWTREGQLSGAGGALDLFAAPLRERPFARLVLPVNQPSALSSSKGSPWPKDNAVLVAAAGLAGLAQATDHLRGRATAFGDAAAAYPRGRAVLRAMVRVSVNGAPRLVPLGTTLGNLLAGAGRRPAAVPLPLDGVTLHRARAAAALADGPDGDWPVLPGWRPRDPAALDLPLLHGDRLDLATDAER</sequence>